<dbReference type="AlphaFoldDB" id="A0A0D8IBC3"/>
<organism evidence="1 2">
    <name type="scientific">Clostridium aceticum</name>
    <dbReference type="NCBI Taxonomy" id="84022"/>
    <lineage>
        <taxon>Bacteria</taxon>
        <taxon>Bacillati</taxon>
        <taxon>Bacillota</taxon>
        <taxon>Clostridia</taxon>
        <taxon>Eubacteriales</taxon>
        <taxon>Clostridiaceae</taxon>
        <taxon>Clostridium</taxon>
    </lineage>
</organism>
<dbReference type="EMBL" id="CP009687">
    <property type="protein sequence ID" value="AKL96830.1"/>
    <property type="molecule type" value="Genomic_DNA"/>
</dbReference>
<dbReference type="RefSeq" id="WP_044824254.1">
    <property type="nucleotide sequence ID" value="NZ_CP009687.1"/>
</dbReference>
<protein>
    <submittedName>
        <fullName evidence="1">Uncharacterized protein</fullName>
    </submittedName>
</protein>
<dbReference type="PATRIC" id="fig|84022.5.peg.3578"/>
<dbReference type="KEGG" id="cace:CACET_c33870"/>
<proteinExistence type="predicted"/>
<gene>
    <name evidence="1" type="ORF">CACET_c33870</name>
</gene>
<dbReference type="STRING" id="84022.CACET_c33870"/>
<evidence type="ECO:0000313" key="2">
    <source>
        <dbReference type="Proteomes" id="UP000035704"/>
    </source>
</evidence>
<dbReference type="Proteomes" id="UP000035704">
    <property type="component" value="Chromosome"/>
</dbReference>
<accession>A0A0D8IBC3</accession>
<reference evidence="1 2" key="1">
    <citation type="submission" date="2014-10" db="EMBL/GenBank/DDBJ databases">
        <title>Genome sequence of Clostridium aceticum DSM 1496.</title>
        <authorList>
            <person name="Poehlein A."/>
            <person name="Schiel-Bengelsdorf B."/>
            <person name="Gottschalk G."/>
            <person name="Duerre P."/>
            <person name="Daniel R."/>
        </authorList>
    </citation>
    <scope>NUCLEOTIDE SEQUENCE [LARGE SCALE GENOMIC DNA]</scope>
    <source>
        <strain evidence="1 2">DSM 1496</strain>
    </source>
</reference>
<sequence>MIFFIIFILLCLTLLDLPFLLQYNKSNVTITYLALVLIGIAISYIVVQEVPVTSPAVLIEKIVVFVIGRV</sequence>
<keyword evidence="2" id="KW-1185">Reference proteome</keyword>
<evidence type="ECO:0000313" key="1">
    <source>
        <dbReference type="EMBL" id="AKL96830.1"/>
    </source>
</evidence>
<dbReference type="OrthoDB" id="2088200at2"/>
<name>A0A0D8IBC3_9CLOT</name>